<dbReference type="PROSITE" id="PS50994">
    <property type="entry name" value="INTEGRASE"/>
    <property type="match status" value="1"/>
</dbReference>
<feature type="region of interest" description="Disordered" evidence="3">
    <location>
        <begin position="971"/>
        <end position="1020"/>
    </location>
</feature>
<dbReference type="InterPro" id="IPR013783">
    <property type="entry name" value="Ig-like_fold"/>
</dbReference>
<dbReference type="InterPro" id="IPR008042">
    <property type="entry name" value="Retrotrans_Pao"/>
</dbReference>
<evidence type="ECO:0000256" key="2">
    <source>
        <dbReference type="SAM" id="Coils"/>
    </source>
</evidence>
<dbReference type="GO" id="GO:0003676">
    <property type="term" value="F:nucleic acid binding"/>
    <property type="evidence" value="ECO:0007669"/>
    <property type="project" value="InterPro"/>
</dbReference>
<sequence length="2360" mass="268564">MGKPSVSKRLYLYFILIVSAFSGTDGYFNSQWLQCFYSSPDLSDMVFISSHVFNKVVVSEFNSTVGKFVGYNEYGMIVAEYWNNNTNILQGMKAEVNGFCKHNAEIYNSAIRDKTVKPKIKLSSVKQAGGRHPAVLVCSAYNFYPEQIKMSWTRDGKVVTTEVTSTEEQADGDWYYQIHSHLEYTPRSGERISCVVDHASSSQPIITDWDPSILEPERNKIVIGASGLVLGVIFAAAGLIYYKRSVETYSGVESTFPTEEVTLGDHQKDSDAEQTTLSQQGDADEQVEDTAQETQSQVGANDTQMPPGIRKSGRTRKLTEKGKALLDDKWKDLNVSFVRMYRRWKYHINGLKRSIKNNDADDLIDEIVNAINTIQVEMDNTYLKIRAISSPEPDIRGMNDTCQAFTRIANTKRSTFLQCTVSSVSSAQTAKSKASSKVSRHSSILSLNAKQAAAEVAATQEVMKIINAQHQQKEEIQRIEVEDQILKAEREAKEREIEAESAKKRVQFIAESADRKMKLEGKRREVEWLEELKGHVAAQARLQVYSESVDSPLTLNPLKDPFFPSYQASVSQARPAQQAKPSQVHHLHEVAATKNPLPYPYMYTPTALPLMQQVPTTQEPATFSQVPVSQVITPTALPLMQQVPTTQEPATQALLNSHEASNDLVRTLAEAITANRVPIPEPEVFKGDPLKYNDWKLSFFTLIDRKNLLTQEKLFFLRKYVGGSAKRAIEGHFLVGTETAYRAAWDILEDRFGNPFIIAKSYRDKIHTWHKIGPKDSENLREFVDFLSSVESAMPYVQGLQTLNDCVENQKIAVKLPDWLSSRWNREATIYQDEYKMFPDFRYFVRFLSVEARIACNPITSLYAVKQIDQVRIKPVEREQSKYERNQNISAKTFTTNTSEKISITCMFCKKKGHTLHRCLKIMERPVEERVKFVQLEKLCFGCLRFGHNSRACTSRSVCNLCGKRHPSCLHQDRGKKDQEQGVRIKQERSKENKGDKNQQSESVEIQQATSNRVVQEKSSTHTSSIVPVYVSTTTEPDKEVLVYALLDSQSDTTFILKDAAVTLGAKKVPVKLKVSTITSKTKMVNSQKVQGLQVRGISSDTKIKLPTTYTRDFIPANRSHIPTSITAKSWPHLEHLADEMSPELDCEVGLLIGYNCPQALLPRDVITGNEHQPYAQKSVLGWSIIGYSSTEVDYGHEDEIGVSHRIIIKKVQPATKPSTELKSEVHFVYRTQVKEMITPSDILKVFESDFTEKFSEEVLMSQEDITFLVKLKEGIKQKPNGHYEMPLPFKEERPSLPNNKVCAEHRLRCLEKRLKKDNQYHKDYVAFMEDMIARGDAEKVPEPEVTNQTTWYIPHHGVYHPQKPGKICVVFDCSAKFQNTSLNEHLLTGPDLTNTLVGVLCRFRKGQVAIVCDVKQMFHQFHVAPRDQDYLRFLWWERGNMEASPSVFRMKVHLFGAALSPGCANFGLKHLAAEGEGKCSEATVRFIQRNFYVDDGLTSLDSEEEAIKLVREARDLCNTGKLRLHKFITNNKKVLSTIPKQDIAEVSADLDMALGEQRMERALGVQWCISSDKFQFRVRVKEHPFTRRGVLSTVASIFDPLGFVAPIILKGKQILQRMCQDKVGWDEPLPDDLRPRWEAWLQDLHNLSAVEIPRHYIPLAAKEVLQCELHHFSDASVSGYGMCSYLRVVSKSGEVHCALVMGKARVAPTKVTTIPRLELSAAVVATRTGALLKREMEIEDLQEYFWTDSKVVLGYINNDERRFHVFVANRIQQIKSSTEPSQWQYVASENNPADHASRGLMAKEIVESNWFTGPSFLWQKELPNKERIKAQDLNEDDPEIKRAQVHTTKANEVRSLSDRLQKFSDWKRVVRAIARLKRFAKEVKGLKTRSYEATTLDERMDTEQFIIHAVQEEAFSDEIKALKQKKEVQKGKSNELHKLNPFVDSQDILRVGGRLTQATLHPHVKHPAILPKGHHVSRLLIKHYHEKVKHQGRGMTINELRSSGIWIIGCSSEVSSLIFKCIKCRKLRGCNQEQKMADLPPERIEATPPFTYSGMDCFGPFYVKDGRKELKRYGLLFTCMCSRAIHIEVLDDLSTDAFLNALRCFIAIRGNVSHLQSDQGTNFVGARNEFQVLMKGMEQERVKELGCNFVMNPPASSHMGGVWERQIRTVRSVLTSILDQSAGRLDSSSLRTFLYEVMAIVNSRPLTTEHLNDPLGPEPLTPNHILTMKSSIIAPPPGEFVREDLYLQKRWKRVQFLSNVFWTRWRKEYLLNLQQRSKWNKDRRNAKVNDIVLLQDDGTPRNQWKLAKVVEVFQGADGRVRKLKLLLSDTTLDRKGTCSNKPLYLERSIHKTVLLLEAE</sequence>
<feature type="chain" id="PRO_5018216521" evidence="4">
    <location>
        <begin position="27"/>
        <end position="2360"/>
    </location>
</feature>
<dbReference type="PROSITE" id="PS50835">
    <property type="entry name" value="IG_LIKE"/>
    <property type="match status" value="1"/>
</dbReference>
<dbReference type="OrthoDB" id="8046937at2759"/>
<dbReference type="SUPFAM" id="SSF54452">
    <property type="entry name" value="MHC antigen-recognition domain"/>
    <property type="match status" value="1"/>
</dbReference>
<feature type="domain" description="Integrase catalytic" evidence="6">
    <location>
        <begin position="2045"/>
        <end position="2231"/>
    </location>
</feature>
<dbReference type="Pfam" id="PF18701">
    <property type="entry name" value="DUF5641"/>
    <property type="match status" value="1"/>
</dbReference>
<feature type="compositionally biased region" description="Polar residues" evidence="3">
    <location>
        <begin position="292"/>
        <end position="304"/>
    </location>
</feature>
<dbReference type="PANTHER" id="PTHR47331:SF5">
    <property type="entry name" value="RIBONUCLEASE H"/>
    <property type="match status" value="1"/>
</dbReference>
<dbReference type="InterPro" id="IPR011162">
    <property type="entry name" value="MHC_I/II-like_Ag-recog"/>
</dbReference>
<reference evidence="7 8" key="1">
    <citation type="submission" date="2018-10" db="EMBL/GenBank/DDBJ databases">
        <title>Genome assembly for a Yunnan-Guizhou Plateau 3E fish, Anabarilius grahami (Regan), and its evolutionary and genetic applications.</title>
        <authorList>
            <person name="Jiang W."/>
        </authorList>
    </citation>
    <scope>NUCLEOTIDE SEQUENCE [LARGE SCALE GENOMIC DNA]</scope>
    <source>
        <strain evidence="7">AG-KIZ</strain>
        <tissue evidence="7">Muscle</tissue>
    </source>
</reference>
<feature type="compositionally biased region" description="Polar residues" evidence="3">
    <location>
        <begin position="1000"/>
        <end position="1014"/>
    </location>
</feature>
<keyword evidence="2" id="KW-0175">Coiled coil</keyword>
<gene>
    <name evidence="7" type="ORF">DPX16_21287</name>
</gene>
<keyword evidence="4" id="KW-0732">Signal</keyword>
<accession>A0A3N0XZP6</accession>
<dbReference type="SUPFAM" id="SSF48726">
    <property type="entry name" value="Immunoglobulin"/>
    <property type="match status" value="1"/>
</dbReference>
<dbReference type="Pfam" id="PF03564">
    <property type="entry name" value="DUF1759"/>
    <property type="match status" value="1"/>
</dbReference>
<dbReference type="GO" id="GO:0019882">
    <property type="term" value="P:antigen processing and presentation"/>
    <property type="evidence" value="ECO:0007669"/>
    <property type="project" value="InterPro"/>
</dbReference>
<dbReference type="Gene3D" id="3.30.420.10">
    <property type="entry name" value="Ribonuclease H-like superfamily/Ribonuclease H"/>
    <property type="match status" value="1"/>
</dbReference>
<feature type="compositionally biased region" description="Acidic residues" evidence="3">
    <location>
        <begin position="282"/>
        <end position="291"/>
    </location>
</feature>
<dbReference type="InterPro" id="IPR007110">
    <property type="entry name" value="Ig-like_dom"/>
</dbReference>
<dbReference type="SUPFAM" id="SSF56672">
    <property type="entry name" value="DNA/RNA polymerases"/>
    <property type="match status" value="1"/>
</dbReference>
<dbReference type="SMART" id="SM00407">
    <property type="entry name" value="IGc1"/>
    <property type="match status" value="1"/>
</dbReference>
<dbReference type="InterPro" id="IPR040676">
    <property type="entry name" value="DUF5641"/>
</dbReference>
<evidence type="ECO:0000313" key="8">
    <source>
        <dbReference type="Proteomes" id="UP000281406"/>
    </source>
</evidence>
<name>A0A3N0XZP6_ANAGA</name>
<dbReference type="CDD" id="cd01644">
    <property type="entry name" value="RT_pepA17"/>
    <property type="match status" value="1"/>
</dbReference>
<evidence type="ECO:0000259" key="5">
    <source>
        <dbReference type="PROSITE" id="PS50835"/>
    </source>
</evidence>
<dbReference type="InterPro" id="IPR003597">
    <property type="entry name" value="Ig_C1-set"/>
</dbReference>
<dbReference type="InterPro" id="IPR012337">
    <property type="entry name" value="RNaseH-like_sf"/>
</dbReference>
<comment type="caution">
    <text evidence="7">The sequence shown here is derived from an EMBL/GenBank/DDBJ whole genome shotgun (WGS) entry which is preliminary data.</text>
</comment>
<dbReference type="Pfam" id="PF00969">
    <property type="entry name" value="MHC_II_beta"/>
    <property type="match status" value="1"/>
</dbReference>
<feature type="compositionally biased region" description="Basic and acidic residues" evidence="3">
    <location>
        <begin position="971"/>
        <end position="999"/>
    </location>
</feature>
<feature type="coiled-coil region" evidence="2">
    <location>
        <begin position="471"/>
        <end position="505"/>
    </location>
</feature>
<dbReference type="InterPro" id="IPR036397">
    <property type="entry name" value="RNaseH_sf"/>
</dbReference>
<dbReference type="Gene3D" id="3.10.320.10">
    <property type="entry name" value="Class II Histocompatibility Antigen, M Beta Chain, Chain B, domain 1"/>
    <property type="match status" value="1"/>
</dbReference>
<dbReference type="Pfam" id="PF05380">
    <property type="entry name" value="Peptidase_A17"/>
    <property type="match status" value="1"/>
</dbReference>
<proteinExistence type="predicted"/>
<organism evidence="7 8">
    <name type="scientific">Anabarilius grahami</name>
    <name type="common">Kanglang fish</name>
    <name type="synonym">Barilius grahami</name>
    <dbReference type="NCBI Taxonomy" id="495550"/>
    <lineage>
        <taxon>Eukaryota</taxon>
        <taxon>Metazoa</taxon>
        <taxon>Chordata</taxon>
        <taxon>Craniata</taxon>
        <taxon>Vertebrata</taxon>
        <taxon>Euteleostomi</taxon>
        <taxon>Actinopterygii</taxon>
        <taxon>Neopterygii</taxon>
        <taxon>Teleostei</taxon>
        <taxon>Ostariophysi</taxon>
        <taxon>Cypriniformes</taxon>
        <taxon>Xenocyprididae</taxon>
        <taxon>Xenocypridinae</taxon>
        <taxon>Xenocypridinae incertae sedis</taxon>
        <taxon>Anabarilius</taxon>
    </lineage>
</organism>
<dbReference type="SMART" id="SM00343">
    <property type="entry name" value="ZnF_C2HC"/>
    <property type="match status" value="2"/>
</dbReference>
<protein>
    <submittedName>
        <fullName evidence="7">HLA class II histocompatibility antigen, DP beta 1 chain</fullName>
    </submittedName>
</protein>
<feature type="signal peptide" evidence="4">
    <location>
        <begin position="1"/>
        <end position="26"/>
    </location>
</feature>
<evidence type="ECO:0000256" key="4">
    <source>
        <dbReference type="SAM" id="SignalP"/>
    </source>
</evidence>
<dbReference type="InterPro" id="IPR036179">
    <property type="entry name" value="Ig-like_dom_sf"/>
</dbReference>
<dbReference type="Gene3D" id="2.60.40.10">
    <property type="entry name" value="Immunoglobulins"/>
    <property type="match status" value="1"/>
</dbReference>
<dbReference type="Pfam" id="PF07654">
    <property type="entry name" value="C1-set"/>
    <property type="match status" value="1"/>
</dbReference>
<dbReference type="InterPro" id="IPR000353">
    <property type="entry name" value="MHC_II_b_N"/>
</dbReference>
<feature type="domain" description="Ig-like" evidence="5">
    <location>
        <begin position="118"/>
        <end position="207"/>
    </location>
</feature>
<dbReference type="InterPro" id="IPR001878">
    <property type="entry name" value="Znf_CCHC"/>
</dbReference>
<dbReference type="InterPro" id="IPR001584">
    <property type="entry name" value="Integrase_cat-core"/>
</dbReference>
<dbReference type="GO" id="GO:0008270">
    <property type="term" value="F:zinc ion binding"/>
    <property type="evidence" value="ECO:0007669"/>
    <property type="project" value="InterPro"/>
</dbReference>
<evidence type="ECO:0000256" key="1">
    <source>
        <dbReference type="ARBA" id="ARBA00023180"/>
    </source>
</evidence>
<dbReference type="EMBL" id="RJVU01056427">
    <property type="protein sequence ID" value="ROK54648.1"/>
    <property type="molecule type" value="Genomic_DNA"/>
</dbReference>
<feature type="region of interest" description="Disordered" evidence="3">
    <location>
        <begin position="260"/>
        <end position="317"/>
    </location>
</feature>
<dbReference type="GO" id="GO:0042613">
    <property type="term" value="C:MHC class II protein complex"/>
    <property type="evidence" value="ECO:0007669"/>
    <property type="project" value="InterPro"/>
</dbReference>
<dbReference type="Proteomes" id="UP000281406">
    <property type="component" value="Unassembled WGS sequence"/>
</dbReference>
<keyword evidence="1" id="KW-0325">Glycoprotein</keyword>
<dbReference type="GO" id="GO:0015074">
    <property type="term" value="P:DNA integration"/>
    <property type="evidence" value="ECO:0007669"/>
    <property type="project" value="InterPro"/>
</dbReference>
<evidence type="ECO:0000259" key="6">
    <source>
        <dbReference type="PROSITE" id="PS50994"/>
    </source>
</evidence>
<dbReference type="InterPro" id="IPR005312">
    <property type="entry name" value="DUF1759"/>
</dbReference>
<keyword evidence="8" id="KW-1185">Reference proteome</keyword>
<evidence type="ECO:0000313" key="7">
    <source>
        <dbReference type="EMBL" id="ROK54648.1"/>
    </source>
</evidence>
<dbReference type="SUPFAM" id="SSF53098">
    <property type="entry name" value="Ribonuclease H-like"/>
    <property type="match status" value="1"/>
</dbReference>
<dbReference type="InterPro" id="IPR014745">
    <property type="entry name" value="MHC_II_a/b_N"/>
</dbReference>
<dbReference type="PANTHER" id="PTHR47331">
    <property type="entry name" value="PHD-TYPE DOMAIN-CONTAINING PROTEIN"/>
    <property type="match status" value="1"/>
</dbReference>
<evidence type="ECO:0000256" key="3">
    <source>
        <dbReference type="SAM" id="MobiDB-lite"/>
    </source>
</evidence>
<dbReference type="InterPro" id="IPR043502">
    <property type="entry name" value="DNA/RNA_pol_sf"/>
</dbReference>
<dbReference type="GO" id="GO:0006955">
    <property type="term" value="P:immune response"/>
    <property type="evidence" value="ECO:0007669"/>
    <property type="project" value="InterPro"/>
</dbReference>
<dbReference type="SMART" id="SM00921">
    <property type="entry name" value="MHC_II_beta"/>
    <property type="match status" value="1"/>
</dbReference>